<dbReference type="Ensembl" id="ENSXMAT00000024890.1">
    <property type="protein sequence ID" value="ENSXMAP00000032706.1"/>
    <property type="gene ID" value="ENSXMAG00000027901.1"/>
</dbReference>
<feature type="compositionally biased region" description="Polar residues" evidence="8">
    <location>
        <begin position="1532"/>
        <end position="1541"/>
    </location>
</feature>
<dbReference type="InterPro" id="IPR011598">
    <property type="entry name" value="bHLH_dom"/>
</dbReference>
<keyword evidence="2" id="KW-0805">Transcription regulation</keyword>
<dbReference type="PROSITE" id="PS01264">
    <property type="entry name" value="TBOX_2"/>
    <property type="match status" value="1"/>
</dbReference>
<feature type="region of interest" description="Disordered" evidence="8">
    <location>
        <begin position="518"/>
        <end position="553"/>
    </location>
</feature>
<keyword evidence="5 6" id="KW-0539">Nucleus</keyword>
<feature type="region of interest" description="Disordered" evidence="8">
    <location>
        <begin position="578"/>
        <end position="601"/>
    </location>
</feature>
<dbReference type="Pfam" id="PF16059">
    <property type="entry name" value="MGA_dom"/>
    <property type="match status" value="1"/>
</dbReference>
<comment type="caution">
    <text evidence="6">Lacks conserved residue(s) required for the propagation of feature annotation.</text>
</comment>
<evidence type="ECO:0000256" key="5">
    <source>
        <dbReference type="ARBA" id="ARBA00023242"/>
    </source>
</evidence>
<feature type="region of interest" description="Disordered" evidence="8">
    <location>
        <begin position="795"/>
        <end position="816"/>
    </location>
</feature>
<evidence type="ECO:0000259" key="9">
    <source>
        <dbReference type="PROSITE" id="PS50252"/>
    </source>
</evidence>
<feature type="compositionally biased region" description="Polar residues" evidence="8">
    <location>
        <begin position="398"/>
        <end position="410"/>
    </location>
</feature>
<evidence type="ECO:0000256" key="3">
    <source>
        <dbReference type="ARBA" id="ARBA00023125"/>
    </source>
</evidence>
<feature type="region of interest" description="Disordered" evidence="8">
    <location>
        <begin position="2216"/>
        <end position="2242"/>
    </location>
</feature>
<feature type="domain" description="T-box" evidence="9">
    <location>
        <begin position="104"/>
        <end position="285"/>
    </location>
</feature>
<reference evidence="12" key="2">
    <citation type="journal article" date="2013" name="Nat. Genet.">
        <title>The genome of the platyfish, Xiphophorus maculatus, provides insights into evolutionary adaptation and several complex traits.</title>
        <authorList>
            <person name="Schartl M."/>
            <person name="Walter R.B."/>
            <person name="Shen Y."/>
            <person name="Garcia T."/>
            <person name="Catchen J."/>
            <person name="Amores A."/>
            <person name="Braasch I."/>
            <person name="Chalopin D."/>
            <person name="Volff J.N."/>
            <person name="Lesch K.P."/>
            <person name="Bisazza A."/>
            <person name="Minx P."/>
            <person name="Hillier L."/>
            <person name="Wilson R.K."/>
            <person name="Fuerstenberg S."/>
            <person name="Boore J."/>
            <person name="Searle S."/>
            <person name="Postlethwait J.H."/>
            <person name="Warren W.C."/>
        </authorList>
    </citation>
    <scope>NUCLEOTIDE SEQUENCE [LARGE SCALE GENOMIC DNA]</scope>
    <source>
        <strain evidence="12">JP 163 A</strain>
    </source>
</reference>
<feature type="region of interest" description="Disordered" evidence="8">
    <location>
        <begin position="1273"/>
        <end position="1301"/>
    </location>
</feature>
<feature type="region of interest" description="Disordered" evidence="8">
    <location>
        <begin position="2858"/>
        <end position="2903"/>
    </location>
</feature>
<dbReference type="GeneID" id="102227721"/>
<dbReference type="PANTHER" id="PTHR11267:SF32">
    <property type="entry name" value="MAX GENE-ASSOCIATED PROTEIN"/>
    <property type="match status" value="1"/>
</dbReference>
<dbReference type="GO" id="GO:0001708">
    <property type="term" value="P:cell fate specification"/>
    <property type="evidence" value="ECO:0007669"/>
    <property type="project" value="TreeGrafter"/>
</dbReference>
<organism evidence="11 12">
    <name type="scientific">Xiphophorus maculatus</name>
    <name type="common">Southern platyfish</name>
    <name type="synonym">Platypoecilus maculatus</name>
    <dbReference type="NCBI Taxonomy" id="8083"/>
    <lineage>
        <taxon>Eukaryota</taxon>
        <taxon>Metazoa</taxon>
        <taxon>Chordata</taxon>
        <taxon>Craniata</taxon>
        <taxon>Vertebrata</taxon>
        <taxon>Euteleostomi</taxon>
        <taxon>Actinopterygii</taxon>
        <taxon>Neopterygii</taxon>
        <taxon>Teleostei</taxon>
        <taxon>Neoteleostei</taxon>
        <taxon>Acanthomorphata</taxon>
        <taxon>Ovalentaria</taxon>
        <taxon>Atherinomorphae</taxon>
        <taxon>Cyprinodontiformes</taxon>
        <taxon>Poeciliidae</taxon>
        <taxon>Poeciliinae</taxon>
        <taxon>Xiphophorus</taxon>
    </lineage>
</organism>
<reference evidence="11" key="4">
    <citation type="submission" date="2025-09" db="UniProtKB">
        <authorList>
            <consortium name="Ensembl"/>
        </authorList>
    </citation>
    <scope>IDENTIFICATION</scope>
    <source>
        <strain evidence="11">JP 163 A</strain>
    </source>
</reference>
<dbReference type="RefSeq" id="XP_023208993.1">
    <property type="nucleotide sequence ID" value="XM_023353225.1"/>
</dbReference>
<dbReference type="SUPFAM" id="SSF47459">
    <property type="entry name" value="HLH, helix-loop-helix DNA-binding domain"/>
    <property type="match status" value="1"/>
</dbReference>
<feature type="compositionally biased region" description="Basic and acidic residues" evidence="8">
    <location>
        <begin position="1666"/>
        <end position="1676"/>
    </location>
</feature>
<keyword evidence="3 6" id="KW-0238">DNA-binding</keyword>
<feature type="region of interest" description="Disordered" evidence="8">
    <location>
        <begin position="890"/>
        <end position="927"/>
    </location>
</feature>
<feature type="compositionally biased region" description="Polar residues" evidence="8">
    <location>
        <begin position="2316"/>
        <end position="2325"/>
    </location>
</feature>
<evidence type="ECO:0000256" key="2">
    <source>
        <dbReference type="ARBA" id="ARBA00023015"/>
    </source>
</evidence>
<protein>
    <submittedName>
        <fullName evidence="11">Uncharacterized LOC102227721</fullName>
    </submittedName>
</protein>
<dbReference type="GO" id="GO:0000978">
    <property type="term" value="F:RNA polymerase II cis-regulatory region sequence-specific DNA binding"/>
    <property type="evidence" value="ECO:0007669"/>
    <property type="project" value="InterPro"/>
</dbReference>
<feature type="region of interest" description="Disordered" evidence="8">
    <location>
        <begin position="1500"/>
        <end position="1569"/>
    </location>
</feature>
<dbReference type="CDD" id="cd20195">
    <property type="entry name" value="T-box_MGA-like"/>
    <property type="match status" value="1"/>
</dbReference>
<feature type="compositionally biased region" description="Pro residues" evidence="8">
    <location>
        <begin position="2012"/>
        <end position="2032"/>
    </location>
</feature>
<feature type="compositionally biased region" description="Low complexity" evidence="8">
    <location>
        <begin position="363"/>
        <end position="372"/>
    </location>
</feature>
<feature type="region of interest" description="Disordered" evidence="8">
    <location>
        <begin position="2934"/>
        <end position="2953"/>
    </location>
</feature>
<feature type="region of interest" description="Disordered" evidence="8">
    <location>
        <begin position="1977"/>
        <end position="2032"/>
    </location>
</feature>
<keyword evidence="7" id="KW-0175">Coiled coil</keyword>
<dbReference type="InterPro" id="IPR036960">
    <property type="entry name" value="T-box_sf"/>
</dbReference>
<evidence type="ECO:0000256" key="4">
    <source>
        <dbReference type="ARBA" id="ARBA00023163"/>
    </source>
</evidence>
<feature type="compositionally biased region" description="Low complexity" evidence="8">
    <location>
        <begin position="2109"/>
        <end position="2118"/>
    </location>
</feature>
<dbReference type="CTD" id="569620"/>
<evidence type="ECO:0000313" key="12">
    <source>
        <dbReference type="Proteomes" id="UP000002852"/>
    </source>
</evidence>
<feature type="region of interest" description="Disordered" evidence="8">
    <location>
        <begin position="669"/>
        <end position="690"/>
    </location>
</feature>
<feature type="compositionally biased region" description="Basic and acidic residues" evidence="8">
    <location>
        <begin position="2381"/>
        <end position="2405"/>
    </location>
</feature>
<feature type="compositionally biased region" description="Basic and acidic residues" evidence="8">
    <location>
        <begin position="948"/>
        <end position="958"/>
    </location>
</feature>
<feature type="compositionally biased region" description="Pro residues" evidence="8">
    <location>
        <begin position="2865"/>
        <end position="2878"/>
    </location>
</feature>
<dbReference type="InterPro" id="IPR036638">
    <property type="entry name" value="HLH_DNA-bd_sf"/>
</dbReference>
<feature type="region of interest" description="Disordered" evidence="8">
    <location>
        <begin position="2175"/>
        <end position="2195"/>
    </location>
</feature>
<evidence type="ECO:0000259" key="10">
    <source>
        <dbReference type="PROSITE" id="PS50888"/>
    </source>
</evidence>
<dbReference type="InParanoid" id="A0A3B5QQ21"/>
<feature type="region of interest" description="Disordered" evidence="8">
    <location>
        <begin position="1641"/>
        <end position="1702"/>
    </location>
</feature>
<dbReference type="PROSITE" id="PS50888">
    <property type="entry name" value="BHLH"/>
    <property type="match status" value="1"/>
</dbReference>
<dbReference type="GO" id="GO:0000785">
    <property type="term" value="C:chromatin"/>
    <property type="evidence" value="ECO:0007669"/>
    <property type="project" value="TreeGrafter"/>
</dbReference>
<feature type="compositionally biased region" description="Pro residues" evidence="8">
    <location>
        <begin position="2330"/>
        <end position="2343"/>
    </location>
</feature>
<feature type="compositionally biased region" description="Polar residues" evidence="8">
    <location>
        <begin position="578"/>
        <end position="589"/>
    </location>
</feature>
<dbReference type="PRINTS" id="PR00937">
    <property type="entry name" value="TBOX"/>
</dbReference>
<feature type="compositionally biased region" description="Low complexity" evidence="8">
    <location>
        <begin position="1977"/>
        <end position="1991"/>
    </location>
</feature>
<dbReference type="CDD" id="cd00083">
    <property type="entry name" value="bHLH_SF"/>
    <property type="match status" value="1"/>
</dbReference>
<feature type="region of interest" description="Disordered" evidence="8">
    <location>
        <begin position="948"/>
        <end position="990"/>
    </location>
</feature>
<feature type="compositionally biased region" description="Polar residues" evidence="8">
    <location>
        <begin position="349"/>
        <end position="359"/>
    </location>
</feature>
<dbReference type="GO" id="GO:0045893">
    <property type="term" value="P:positive regulation of DNA-templated transcription"/>
    <property type="evidence" value="ECO:0007669"/>
    <property type="project" value="InterPro"/>
</dbReference>
<feature type="region of interest" description="Disordered" evidence="8">
    <location>
        <begin position="392"/>
        <end position="424"/>
    </location>
</feature>
<dbReference type="InterPro" id="IPR032060">
    <property type="entry name" value="MGA_dom"/>
</dbReference>
<feature type="region of interest" description="Disordered" evidence="8">
    <location>
        <begin position="2287"/>
        <end position="2350"/>
    </location>
</feature>
<feature type="region of interest" description="Disordered" evidence="8">
    <location>
        <begin position="1078"/>
        <end position="1110"/>
    </location>
</feature>
<feature type="region of interest" description="Disordered" evidence="8">
    <location>
        <begin position="294"/>
        <end position="318"/>
    </location>
</feature>
<evidence type="ECO:0000256" key="8">
    <source>
        <dbReference type="SAM" id="MobiDB-lite"/>
    </source>
</evidence>
<dbReference type="InterPro" id="IPR008967">
    <property type="entry name" value="p53-like_TF_DNA-bd_sf"/>
</dbReference>
<feature type="compositionally biased region" description="Low complexity" evidence="8">
    <location>
        <begin position="890"/>
        <end position="899"/>
    </location>
</feature>
<dbReference type="Gene3D" id="4.10.280.10">
    <property type="entry name" value="Helix-loop-helix DNA-binding domain"/>
    <property type="match status" value="1"/>
</dbReference>
<dbReference type="GeneTree" id="ENSGT00940000156269"/>
<proteinExistence type="predicted"/>
<comment type="subcellular location">
    <subcellularLocation>
        <location evidence="1 6">Nucleus</location>
    </subcellularLocation>
</comment>
<sequence length="3011" mass="326958">MASLKTRQGMVILKEGVTAPAAAPTADHSPACLVAVRPGKVQHSGTVQGICVSTSEANISGKQKMHPAKEAIMKMGELRHPTCINSPSDVLSPDCDCKDVKVTLDNNGMWNEFYKCRTEMILTKQGSRMFPYCRFRVTGLQSSRKYSLVMDVEPLDGSQYRWTGESWQVCRKAERHVRSKPFVHPDSPATGQHWMQSPVSFYRLKLTNNTSDQEGNIILHPMHRYLPQLHVVQADKAIEEFRLNGPNVLTFTFPQTEFITVTTYQNPQFTQLKVNYNPFVKKLKEDRVNTCGLRLKGNADKDSNSYEGKTNTEQHPVKKSLKILLANHKPRNSKALDVKLSPPKEPQEKSTASNTQPAAATTPVESPSSSRPVPKLISELICEAHVSLQRCHKEQRGSNHSNSSGAAQANTTSTTLTDRLTKQNIVHKNNGSLTTFTRKSSTVETTRNVKDNEHLSNSNSIADARTVCSSAAPIEEEVSLNKSHQQCNVGAESDGVKQQKRPARLPLPALALFLKQHSTKSKKAKNTPESAPQAPLPESCGSLSPAAAPQQETSVKPIMEDCGGNNLLPDEKLLNVTEQAAETNPSSPSGPDLFTASDAAVPDPKAKDPFITISECLCSESTAPDHKALISNSENTFGSLEMSALTLSASSTSGSPDLSLHLSSALSLPDSPKAAAESSTPPSGSRSLKIDSLLPDPQCSSFDFDPLSPASSPEPLPPLPASLALELDSATSAAASTPEPQHCRNSSVFKWHTVLPLSGTYANSSFTTLQPQQQSSPVMSVTSPLLSCLPEPQSVISSTQTTPKDSIPSFQDSEQSLPFPAELSPLTLQLPLSPTFSSLDEDGLSPTTSLSELVHFFSTDDDIGVEFSNTDVAAVTSQPLPVLEPARPSVPVLPVSSSKPCKRKKSTKLARLEVGQTGNEYRSKQPKVEEVEEQLFVSFTSKEALKLHTAESSEELHPDPQLTPDPKPEEEADDDSSSSSSSSSRESLEETIAVHEATLLQDLKLMKHRQVIHPVLQEVGLKMTLLDPALSIDLQYLGVSLPIPLPGVVTEPLTQTTPTSQGGFASFQSRTGKTTDLTQIKGWKEKFTPSEPESTSAPRPEAGPSADLPKKNLSAFCSDMLDEYLESEGKLIDERASSFSQPPVEAPSYQLPVSSTSYVRTLDHILKKPSAGSPASDIISGFIPPSKRSRLKESAACRRAERKPRGPKPNRIKTACAASDFPDAVQLQYSVPGSLTTEPLNGPAFTKRRRLKPRASSQTLCVSTLLNVSEEMAPLESDSELKPDSVRKQPSNHSVDGQRKESRVTVTRAYARLKELEDNVVLEGRFQTGITTERATVALMSLFTQTGFVRENPTAPIKLRQRQALNCLNGFCRLGCVCSSLSHCSRISHCGRPLCMFGCSCLKQKVVLLKNLDSSDASPSSLQCKLKKKRRRMMKMAYVLKEAETVAHPAERVRTLWRKNADASDPEPVHAPNVAPFLQPPSVQVRRKYRSSCARVRSFIRKTQKQKEEESKNLMSSRNKDARLKVHKHGEQTPTQTNVTTPRPPSAADAGESPSASPPSSSEALRSKPSKRLMILADCKWVNDSDRSYVLKKLCEAMAQDQLDRPFWIKNYLITPIDETVDETSGNRCIEYKVQISTPILDRKKAPGKKPVTPGRKRGIKPAAQHRQDNRSDLISKNKKPPKSSKNVMNQSSTDSVSIESVEDWQKEVMEEEPMAKWQKEVMKEEEEELMEDCQMEVMVKDKPTVDWQKKLKVEMDPLEQCQKEVIEKKELIKNWQNKLKVEVEATEDFQKEVTPTKNPLNEVESIKGFQKEVESTKDFQKKAESIDDCQKEERKDYMEKDGEGFRRYKARHELKRSTEGLNSDKKRRTGMSLPFPLLVGVSPSGFLSANKKKPGGSADVIQVNGKQYPLAKIKLGRMGALHPANRLAAYLTGRVGSTKPRQSSSSSEPSCNLQSFPHVTSSAYCVPPAPAAPTVAPAVVQSQPPATQPTLPTPLPTPSADSEPQNLVVGPPDPPQNSTPPQPLPIQVPNPPNVAAPLLLPRITQFPGQRMVLKPVRSPAGVQYYRKPDGALVQLIPTSQLRPGNPSATVHGGNSEAQNLVVGPSNPPQNSTTPTDPQPLLIQLPNPNPPKVVNLLQPRITQFPGQRMVLKPVRSSAGVQYYRKPDGALVQLITSNLPRPGNPSATVHGGGRSASCAQLPPVAAVKRPALTNLSSSSSVVLPSPSPGPSSSSSNPPLPPSVLLSPQNTCTFRIVPTHPVKDPIFIQLPFLPRTQMVGSERGLIRLQGPSQPVNYTPPNPVVCEKNDSPVERHGDSPQTLLTVQTAAHRGPPPPARSPPPEPTPDCHSPKEEFAFDAMDLNVVFVDEVVDLVSSSETEDSSDFRESDSEDEKNQNAKRFKGDLEKKKKQLRSHDGNQSVLPPSAAGQAAAGRTEVQGLIYISSEEESPKRKTVTNGTAAAAAGELTGDGQLGTGQQEAWSGSLENLEGNSGCGAAQQQIDMTINSDLEIEVDSGNSQRTQIKVQHHESNASCRKHRAQMKQLFLQLKREVLPADDSMSRTSLLEKAVQLIQELRSCEEDLKRKKSILEQRRDEFLSILAPTSDDGQMGTGQQEELEAWNGSLENLEGSSGCGAAQQQIDMTINSDLEAEVDSPISPRTEQLGQAPQEVQKLLTEAESLWSNQSLKKEDNQAAHTKNVCGTPGRETLQHLLTNQKQPEKEGRQHTANDVKAEGVLCVAVPTGDVGPLKAPPTAVQLQPLRQPVLHVSAGAPAPPDTKRIKTVPNILSRSKNREVPQKTSAEKAPSMDKVLFAAPPGSTPHRTQELQPLLAAAPPAFLLLSAEPSQMGVPLPGLAPPPQALALPPKGAAPPPHAPVPPPGFAYLPLDVGQSDPSGQTARQDSDNESLSSLLNEIVFLNQQTVATATTAVIDPPVVGRSEEQKRASEHPGPILGNANEGVLAPPPLLHMKVGGAKEAGLGSNNGATVGGAEAGGVAWRPMPRLVPLGLRGNSPS</sequence>
<feature type="compositionally biased region" description="Basic and acidic residues" evidence="8">
    <location>
        <begin position="2935"/>
        <end position="2944"/>
    </location>
</feature>
<dbReference type="PANTHER" id="PTHR11267">
    <property type="entry name" value="T-BOX PROTEIN-RELATED"/>
    <property type="match status" value="1"/>
</dbReference>
<feature type="region of interest" description="Disordered" evidence="8">
    <location>
        <begin position="2373"/>
        <end position="2431"/>
    </location>
</feature>
<feature type="compositionally biased region" description="Polar residues" evidence="8">
    <location>
        <begin position="1688"/>
        <end position="1699"/>
    </location>
</feature>
<feature type="compositionally biased region" description="Polar residues" evidence="8">
    <location>
        <begin position="677"/>
        <end position="686"/>
    </location>
</feature>
<reference evidence="11" key="3">
    <citation type="submission" date="2025-08" db="UniProtKB">
        <authorList>
            <consortium name="Ensembl"/>
        </authorList>
    </citation>
    <scope>IDENTIFICATION</scope>
    <source>
        <strain evidence="11">JP 163 A</strain>
    </source>
</reference>
<dbReference type="GO" id="GO:0005634">
    <property type="term" value="C:nucleus"/>
    <property type="evidence" value="ECO:0007669"/>
    <property type="project" value="UniProtKB-SubCell"/>
</dbReference>
<dbReference type="SUPFAM" id="SSF49417">
    <property type="entry name" value="p53-like transcription factors"/>
    <property type="match status" value="1"/>
</dbReference>
<feature type="compositionally biased region" description="Low complexity" evidence="8">
    <location>
        <begin position="1546"/>
        <end position="1564"/>
    </location>
</feature>
<evidence type="ECO:0000313" key="11">
    <source>
        <dbReference type="Ensembl" id="ENSXMAP00000032706.1"/>
    </source>
</evidence>
<dbReference type="STRING" id="8083.ENSXMAP00000032706"/>
<dbReference type="InterPro" id="IPR018186">
    <property type="entry name" value="TF_T-box_CS"/>
</dbReference>
<evidence type="ECO:0000256" key="7">
    <source>
        <dbReference type="SAM" id="Coils"/>
    </source>
</evidence>
<feature type="region of interest" description="Disordered" evidence="8">
    <location>
        <begin position="331"/>
        <end position="372"/>
    </location>
</feature>
<dbReference type="PROSITE" id="PS50252">
    <property type="entry name" value="TBOX_3"/>
    <property type="match status" value="1"/>
</dbReference>
<evidence type="ECO:0000256" key="1">
    <source>
        <dbReference type="ARBA" id="ARBA00004123"/>
    </source>
</evidence>
<dbReference type="Pfam" id="PF00907">
    <property type="entry name" value="T-box"/>
    <property type="match status" value="1"/>
</dbReference>
<feature type="compositionally biased region" description="Basic and acidic residues" evidence="8">
    <location>
        <begin position="297"/>
        <end position="316"/>
    </location>
</feature>
<dbReference type="GO" id="GO:0000981">
    <property type="term" value="F:DNA-binding transcription factor activity, RNA polymerase II-specific"/>
    <property type="evidence" value="ECO:0007669"/>
    <property type="project" value="TreeGrafter"/>
</dbReference>
<dbReference type="Proteomes" id="UP000002852">
    <property type="component" value="Unassembled WGS sequence"/>
</dbReference>
<name>A0A3B5QQ21_XIPMA</name>
<reference evidence="12" key="1">
    <citation type="submission" date="2012-01" db="EMBL/GenBank/DDBJ databases">
        <authorList>
            <person name="Walter R."/>
            <person name="Schartl M."/>
            <person name="Warren W."/>
        </authorList>
    </citation>
    <scope>NUCLEOTIDE SEQUENCE [LARGE SCALE GENOMIC DNA]</scope>
    <source>
        <strain evidence="12">JP 163 A</strain>
    </source>
</reference>
<accession>A0A3B5QQ21</accession>
<evidence type="ECO:0000256" key="6">
    <source>
        <dbReference type="PROSITE-ProRule" id="PRU00201"/>
    </source>
</evidence>
<feature type="compositionally biased region" description="Basic and acidic residues" evidence="8">
    <location>
        <begin position="1505"/>
        <end position="1524"/>
    </location>
</feature>
<dbReference type="OMA" id="RMKMAYV"/>
<dbReference type="GO" id="GO:0046983">
    <property type="term" value="F:protein dimerization activity"/>
    <property type="evidence" value="ECO:0007669"/>
    <property type="project" value="InterPro"/>
</dbReference>
<dbReference type="Gene3D" id="2.60.40.820">
    <property type="entry name" value="Transcription factor, T-box"/>
    <property type="match status" value="1"/>
</dbReference>
<feature type="coiled-coil region" evidence="7">
    <location>
        <begin position="2559"/>
        <end position="2593"/>
    </location>
</feature>
<keyword evidence="4" id="KW-0804">Transcription</keyword>
<feature type="domain" description="BHLH" evidence="10">
    <location>
        <begin position="2523"/>
        <end position="2573"/>
    </location>
</feature>
<keyword evidence="12" id="KW-1185">Reference proteome</keyword>
<feature type="region of interest" description="Disordered" evidence="8">
    <location>
        <begin position="2081"/>
        <end position="2118"/>
    </location>
</feature>
<feature type="compositionally biased region" description="Basic and acidic residues" evidence="8">
    <location>
        <begin position="2304"/>
        <end position="2315"/>
    </location>
</feature>
<dbReference type="InterPro" id="IPR001699">
    <property type="entry name" value="TF_T-box"/>
</dbReference>
<dbReference type="SMART" id="SM00425">
    <property type="entry name" value="TBOX"/>
    <property type="match status" value="1"/>
</dbReference>
<dbReference type="InterPro" id="IPR046360">
    <property type="entry name" value="T-box_DNA-bd"/>
</dbReference>